<evidence type="ECO:0000313" key="1">
    <source>
        <dbReference type="EMBL" id="GFQ96279.1"/>
    </source>
</evidence>
<organism evidence="1 2">
    <name type="scientific">Trichonephila clavata</name>
    <name type="common">Joro spider</name>
    <name type="synonym">Nephila clavata</name>
    <dbReference type="NCBI Taxonomy" id="2740835"/>
    <lineage>
        <taxon>Eukaryota</taxon>
        <taxon>Metazoa</taxon>
        <taxon>Ecdysozoa</taxon>
        <taxon>Arthropoda</taxon>
        <taxon>Chelicerata</taxon>
        <taxon>Arachnida</taxon>
        <taxon>Araneae</taxon>
        <taxon>Araneomorphae</taxon>
        <taxon>Entelegynae</taxon>
        <taxon>Araneoidea</taxon>
        <taxon>Nephilidae</taxon>
        <taxon>Trichonephila</taxon>
    </lineage>
</organism>
<dbReference type="PANTHER" id="PTHR47331">
    <property type="entry name" value="PHD-TYPE DOMAIN-CONTAINING PROTEIN"/>
    <property type="match status" value="1"/>
</dbReference>
<protein>
    <submittedName>
        <fullName evidence="1">Integrase_H2C2 domain-containing protein</fullName>
    </submittedName>
</protein>
<dbReference type="Pfam" id="PF05380">
    <property type="entry name" value="Peptidase_A17"/>
    <property type="match status" value="1"/>
</dbReference>
<comment type="caution">
    <text evidence="1">The sequence shown here is derived from an EMBL/GenBank/DDBJ whole genome shotgun (WGS) entry which is preliminary data.</text>
</comment>
<name>A0A8X6I0Z7_TRICU</name>
<dbReference type="EMBL" id="BMAO01034409">
    <property type="protein sequence ID" value="GFQ96279.1"/>
    <property type="molecule type" value="Genomic_DNA"/>
</dbReference>
<gene>
    <name evidence="1" type="primary">AVEN_14494_1</name>
    <name evidence="1" type="ORF">TNCT_444341</name>
</gene>
<dbReference type="InterPro" id="IPR008042">
    <property type="entry name" value="Retrotrans_Pao"/>
</dbReference>
<dbReference type="OrthoDB" id="6424735at2759"/>
<accession>A0A8X6I0Z7</accession>
<proteinExistence type="predicted"/>
<reference evidence="1" key="1">
    <citation type="submission" date="2020-07" db="EMBL/GenBank/DDBJ databases">
        <title>Multicomponent nature underlies the extraordinary mechanical properties of spider dragline silk.</title>
        <authorList>
            <person name="Kono N."/>
            <person name="Nakamura H."/>
            <person name="Mori M."/>
            <person name="Yoshida Y."/>
            <person name="Ohtoshi R."/>
            <person name="Malay A.D."/>
            <person name="Moran D.A.P."/>
            <person name="Tomita M."/>
            <person name="Numata K."/>
            <person name="Arakawa K."/>
        </authorList>
    </citation>
    <scope>NUCLEOTIDE SEQUENCE</scope>
</reference>
<dbReference type="AlphaFoldDB" id="A0A8X6I0Z7"/>
<evidence type="ECO:0000313" key="2">
    <source>
        <dbReference type="Proteomes" id="UP000887116"/>
    </source>
</evidence>
<sequence length="134" mass="14769">MDDLISGCSRIPSAKQLKQELIALFSGAGMQLHKWSSNCIELLFNFDVSDGDVSLTIPDETKALGLLWRPQKDTLAFSASSIADVSDSCTITKRLVLSATARIFDPLGLISPVVTKAKLVMQELWRLKLDWNDS</sequence>
<keyword evidence="2" id="KW-1185">Reference proteome</keyword>
<dbReference type="Proteomes" id="UP000887116">
    <property type="component" value="Unassembled WGS sequence"/>
</dbReference>